<sequence length="365" mass="41054">MLALDVFRGLTVMMMLLVNYIGPPPTYELFGHREWHGCSPADLVFPFFLFIAGVSLVYGLGGARREPARQGRALLTVLRRVLLLLALGMLIDLVPKFYFTSFRIPGVLQRIGLVFGICAVLFLKTRWRTQLLTLAGLLIGYNLLMALVPVPGVGAANLGRLTNLGTWLDRLVFTHRHLYNELEAHDPEGLLSTLPAIGTGLLGVLCGQWLRQPRPVAERVAWLLAASFGLIGLGLIWNGWFPINKQLWTSSYVLYTGGIAGAGLGTLYWLCDVQQWRRGTTLPLVFGVNALTIYALSEMGQQLLELTRRLPDGSKQPLRLWLYDQLFLPYFGYSRPGTFVYSLIYAALWGLVAWWMYRRRIIVKI</sequence>
<feature type="transmembrane region" description="Helical" evidence="1">
    <location>
        <begin position="282"/>
        <end position="304"/>
    </location>
</feature>
<dbReference type="Proteomes" id="UP000282184">
    <property type="component" value="Unassembled WGS sequence"/>
</dbReference>
<feature type="transmembrane region" description="Helical" evidence="1">
    <location>
        <begin position="73"/>
        <end position="95"/>
    </location>
</feature>
<feature type="transmembrane region" description="Helical" evidence="1">
    <location>
        <begin position="339"/>
        <end position="357"/>
    </location>
</feature>
<feature type="transmembrane region" description="Helical" evidence="1">
    <location>
        <begin position="131"/>
        <end position="150"/>
    </location>
</feature>
<dbReference type="AlphaFoldDB" id="A0A3S0H3P2"/>
<keyword evidence="4" id="KW-1185">Reference proteome</keyword>
<protein>
    <submittedName>
        <fullName evidence="3">DUF1624 domain-containing protein</fullName>
    </submittedName>
</protein>
<evidence type="ECO:0000313" key="3">
    <source>
        <dbReference type="EMBL" id="RTQ46622.1"/>
    </source>
</evidence>
<proteinExistence type="predicted"/>
<reference evidence="3 4" key="1">
    <citation type="submission" date="2018-12" db="EMBL/GenBank/DDBJ databases">
        <title>Hymenobacter gummosus sp. nov., isolated from a spring.</title>
        <authorList>
            <person name="Nie L."/>
        </authorList>
    </citation>
    <scope>NUCLEOTIDE SEQUENCE [LARGE SCALE GENOMIC DNA]</scope>
    <source>
        <strain evidence="3 4">KCTC 52166</strain>
    </source>
</reference>
<feature type="transmembrane region" description="Helical" evidence="1">
    <location>
        <begin position="222"/>
        <end position="240"/>
    </location>
</feature>
<dbReference type="OrthoDB" id="9788724at2"/>
<accession>A0A3S0H3P2</accession>
<evidence type="ECO:0000259" key="2">
    <source>
        <dbReference type="Pfam" id="PF07786"/>
    </source>
</evidence>
<feature type="transmembrane region" description="Helical" evidence="1">
    <location>
        <begin position="107"/>
        <end position="124"/>
    </location>
</feature>
<keyword evidence="1" id="KW-0472">Membrane</keyword>
<comment type="caution">
    <text evidence="3">The sequence shown here is derived from an EMBL/GenBank/DDBJ whole genome shotgun (WGS) entry which is preliminary data.</text>
</comment>
<feature type="transmembrane region" description="Helical" evidence="1">
    <location>
        <begin position="189"/>
        <end position="210"/>
    </location>
</feature>
<organism evidence="3 4">
    <name type="scientific">Hymenobacter gummosus</name>
    <dbReference type="NCBI Taxonomy" id="1776032"/>
    <lineage>
        <taxon>Bacteria</taxon>
        <taxon>Pseudomonadati</taxon>
        <taxon>Bacteroidota</taxon>
        <taxon>Cytophagia</taxon>
        <taxon>Cytophagales</taxon>
        <taxon>Hymenobacteraceae</taxon>
        <taxon>Hymenobacter</taxon>
    </lineage>
</organism>
<dbReference type="EMBL" id="RXOF01000015">
    <property type="protein sequence ID" value="RTQ46622.1"/>
    <property type="molecule type" value="Genomic_DNA"/>
</dbReference>
<evidence type="ECO:0000256" key="1">
    <source>
        <dbReference type="SAM" id="Phobius"/>
    </source>
</evidence>
<dbReference type="Pfam" id="PF07786">
    <property type="entry name" value="HGSNAT_cat"/>
    <property type="match status" value="1"/>
</dbReference>
<feature type="transmembrane region" description="Helical" evidence="1">
    <location>
        <begin position="252"/>
        <end position="270"/>
    </location>
</feature>
<dbReference type="PANTHER" id="PTHR31061">
    <property type="entry name" value="LD22376P"/>
    <property type="match status" value="1"/>
</dbReference>
<name>A0A3S0H3P2_9BACT</name>
<evidence type="ECO:0000313" key="4">
    <source>
        <dbReference type="Proteomes" id="UP000282184"/>
    </source>
</evidence>
<keyword evidence="1" id="KW-1133">Transmembrane helix</keyword>
<feature type="transmembrane region" description="Helical" evidence="1">
    <location>
        <begin position="7"/>
        <end position="23"/>
    </location>
</feature>
<feature type="domain" description="Heparan-alpha-glucosaminide N-acetyltransferase catalytic" evidence="2">
    <location>
        <begin position="3"/>
        <end position="213"/>
    </location>
</feature>
<dbReference type="PANTHER" id="PTHR31061:SF24">
    <property type="entry name" value="LD22376P"/>
    <property type="match status" value="1"/>
</dbReference>
<dbReference type="InterPro" id="IPR012429">
    <property type="entry name" value="HGSNAT_cat"/>
</dbReference>
<gene>
    <name evidence="3" type="ORF">EJV47_21710</name>
</gene>
<feature type="transmembrane region" description="Helical" evidence="1">
    <location>
        <begin position="43"/>
        <end position="61"/>
    </location>
</feature>
<keyword evidence="1" id="KW-0812">Transmembrane</keyword>